<proteinExistence type="predicted"/>
<evidence type="ECO:0000256" key="2">
    <source>
        <dbReference type="ARBA" id="ARBA00022801"/>
    </source>
</evidence>
<dbReference type="Pfam" id="PF13087">
    <property type="entry name" value="AAA_12"/>
    <property type="match status" value="1"/>
</dbReference>
<evidence type="ECO:0000259" key="5">
    <source>
        <dbReference type="Pfam" id="PF13086"/>
    </source>
</evidence>
<dbReference type="InterPro" id="IPR041677">
    <property type="entry name" value="DNA2/NAM7_AAA_11"/>
</dbReference>
<organism evidence="8 9">
    <name type="scientific">Cajanus cajan</name>
    <name type="common">Pigeon pea</name>
    <name type="synonym">Cajanus indicus</name>
    <dbReference type="NCBI Taxonomy" id="3821"/>
    <lineage>
        <taxon>Eukaryota</taxon>
        <taxon>Viridiplantae</taxon>
        <taxon>Streptophyta</taxon>
        <taxon>Embryophyta</taxon>
        <taxon>Tracheophyta</taxon>
        <taxon>Spermatophyta</taxon>
        <taxon>Magnoliopsida</taxon>
        <taxon>eudicotyledons</taxon>
        <taxon>Gunneridae</taxon>
        <taxon>Pentapetalae</taxon>
        <taxon>rosids</taxon>
        <taxon>fabids</taxon>
        <taxon>Fabales</taxon>
        <taxon>Fabaceae</taxon>
        <taxon>Papilionoideae</taxon>
        <taxon>50 kb inversion clade</taxon>
        <taxon>NPAAA clade</taxon>
        <taxon>indigoferoid/millettioid clade</taxon>
        <taxon>Phaseoleae</taxon>
        <taxon>Cajanus</taxon>
    </lineage>
</organism>
<dbReference type="FunFam" id="3.40.50.300:FF:000326">
    <property type="entry name" value="P-loop containing nucleoside triphosphate hydrolase"/>
    <property type="match status" value="1"/>
</dbReference>
<dbReference type="EMBL" id="KQ483502">
    <property type="protein sequence ID" value="KYP48372.1"/>
    <property type="molecule type" value="Genomic_DNA"/>
</dbReference>
<gene>
    <name evidence="8" type="ORF">KK1_029985</name>
</gene>
<dbReference type="GO" id="GO:0004386">
    <property type="term" value="F:helicase activity"/>
    <property type="evidence" value="ECO:0007669"/>
    <property type="project" value="UniProtKB-KW"/>
</dbReference>
<dbReference type="OMA" id="ENYECHE"/>
<dbReference type="GO" id="GO:0005524">
    <property type="term" value="F:ATP binding"/>
    <property type="evidence" value="ECO:0007669"/>
    <property type="project" value="UniProtKB-KW"/>
</dbReference>
<feature type="domain" description="DNA2/NAM7 helicase-like C-terminal" evidence="6">
    <location>
        <begin position="533"/>
        <end position="729"/>
    </location>
</feature>
<dbReference type="GO" id="GO:0016787">
    <property type="term" value="F:hydrolase activity"/>
    <property type="evidence" value="ECO:0007669"/>
    <property type="project" value="UniProtKB-KW"/>
</dbReference>
<dbReference type="PANTHER" id="PTHR10887:SF522">
    <property type="entry name" value="P-LOOP CONTAINING NUCLEOSIDE TRIPHOSPHATE HYDROLASES SUPERFAMILY PROTEIN"/>
    <property type="match status" value="1"/>
</dbReference>
<accession>A0A151S0P0</accession>
<dbReference type="InterPro" id="IPR045529">
    <property type="entry name" value="DUF6469"/>
</dbReference>
<dbReference type="InterPro" id="IPR047187">
    <property type="entry name" value="SF1_C_Upf1"/>
</dbReference>
<name>A0A151S0P0_CAJCA</name>
<dbReference type="PANTHER" id="PTHR10887">
    <property type="entry name" value="DNA2/NAM7 HELICASE FAMILY"/>
    <property type="match status" value="1"/>
</dbReference>
<evidence type="ECO:0000313" key="8">
    <source>
        <dbReference type="EMBL" id="KYP48372.1"/>
    </source>
</evidence>
<dbReference type="AlphaFoldDB" id="A0A151S0P0"/>
<dbReference type="Proteomes" id="UP000075243">
    <property type="component" value="Unassembled WGS sequence"/>
</dbReference>
<evidence type="ECO:0000256" key="3">
    <source>
        <dbReference type="ARBA" id="ARBA00022806"/>
    </source>
</evidence>
<keyword evidence="9" id="KW-1185">Reference proteome</keyword>
<keyword evidence="3 8" id="KW-0347">Helicase</keyword>
<keyword evidence="1" id="KW-0547">Nucleotide-binding</keyword>
<dbReference type="InterPro" id="IPR045055">
    <property type="entry name" value="DNA2/NAM7-like"/>
</dbReference>
<protein>
    <submittedName>
        <fullName evidence="8">Helicase sen1</fullName>
    </submittedName>
</protein>
<evidence type="ECO:0000256" key="1">
    <source>
        <dbReference type="ARBA" id="ARBA00022741"/>
    </source>
</evidence>
<evidence type="ECO:0000256" key="4">
    <source>
        <dbReference type="ARBA" id="ARBA00022840"/>
    </source>
</evidence>
<dbReference type="InterPro" id="IPR041679">
    <property type="entry name" value="DNA2/NAM7-like_C"/>
</dbReference>
<sequence>MKNHQHADLLDIVFSWTLEDVLNENLFKRKVKKIPQTFLSTKDYMNSFIPALIEETHSDLSTSLISVSQAPFCEIMTLERSRDFELPNDLFYQISLKSTSFDVNGVRNYEPEVGDLIAFTSIRPRSMDDLKKTKRHFHIAYVTGPRDIFDEIPLLSSMILDNDVGFDSKSNKKQKLYAVYLSNMTTNIRIWRALNLQLEGAYISIFKKLLKADSKSGENCGVCLSGENRSLAYSSVQNTISAQNLNESQKDAVLSCVTMKKCHHNDTIKLIWGPPGTGKTKTVASLLLSLLKQKTRTLTCAPTNTAVLQVAVRLHSLVKSFVECDCETYGLGDIVLFGNSSRMKIETYKGLGKIFLDNRVNDLLRCFSPLTGWKHYLESMIKFLKDPEEAYVLYKHEQFVEKEFPYIAEQYLMYKDDEKLSAGFERDECLGILNSLSKSISLPNNLRNKYGISKFCLMNACLVFCTASGSSKLYSEGMTPFKFLVIDEAAQLKECESTIPLQLPGLNSCILIGDERQLPAMVKSKIADKAEFGRSLFERLGLLGYKKHMLNVQYRMHPSISMFPSKEFYDQQLSDAPTVRETSYDRRFLDGKMYSSYSFINIPKGKEQSNHDHSLMNKIEVAAISEIIGCLKKEFFKTRKKVSIGIISPYKAQVSEIQKKVKKYTSVSDSHFSVTVRSVDGFQGGEEDIIIFSTVRSNGCGKVGFLSNRQRANVALTRARYCLWILGNAATLINSNSVWRKLVLDAKKRHCFHDADDDKNLARAIKDAVFELELLESESRFKKLNLGEKSEIVTNLSR</sequence>
<evidence type="ECO:0000313" key="9">
    <source>
        <dbReference type="Proteomes" id="UP000075243"/>
    </source>
</evidence>
<keyword evidence="4" id="KW-0067">ATP-binding</keyword>
<dbReference type="Pfam" id="PF13086">
    <property type="entry name" value="AAA_11"/>
    <property type="match status" value="1"/>
</dbReference>
<reference evidence="8" key="1">
    <citation type="journal article" date="2012" name="Nat. Biotechnol.">
        <title>Draft genome sequence of pigeonpea (Cajanus cajan), an orphan legume crop of resource-poor farmers.</title>
        <authorList>
            <person name="Varshney R.K."/>
            <person name="Chen W."/>
            <person name="Li Y."/>
            <person name="Bharti A.K."/>
            <person name="Saxena R.K."/>
            <person name="Schlueter J.A."/>
            <person name="Donoghue M.T."/>
            <person name="Azam S."/>
            <person name="Fan G."/>
            <person name="Whaley A.M."/>
            <person name="Farmer A.D."/>
            <person name="Sheridan J."/>
            <person name="Iwata A."/>
            <person name="Tuteja R."/>
            <person name="Penmetsa R.V."/>
            <person name="Wu W."/>
            <person name="Upadhyaya H.D."/>
            <person name="Yang S.P."/>
            <person name="Shah T."/>
            <person name="Saxena K.B."/>
            <person name="Michael T."/>
            <person name="McCombie W.R."/>
            <person name="Yang B."/>
            <person name="Zhang G."/>
            <person name="Yang H."/>
            <person name="Wang J."/>
            <person name="Spillane C."/>
            <person name="Cook D.R."/>
            <person name="May G.D."/>
            <person name="Xu X."/>
            <person name="Jackson S.A."/>
        </authorList>
    </citation>
    <scope>NUCLEOTIDE SEQUENCE [LARGE SCALE GENOMIC DNA]</scope>
</reference>
<keyword evidence="2" id="KW-0378">Hydrolase</keyword>
<dbReference type="Gene3D" id="3.40.50.300">
    <property type="entry name" value="P-loop containing nucleotide triphosphate hydrolases"/>
    <property type="match status" value="2"/>
</dbReference>
<dbReference type="SUPFAM" id="SSF52540">
    <property type="entry name" value="P-loop containing nucleoside triphosphate hydrolases"/>
    <property type="match status" value="1"/>
</dbReference>
<dbReference type="InterPro" id="IPR027417">
    <property type="entry name" value="P-loop_NTPase"/>
</dbReference>
<evidence type="ECO:0000259" key="7">
    <source>
        <dbReference type="Pfam" id="PF20073"/>
    </source>
</evidence>
<feature type="domain" description="DNA2/NAM7 helicase helicase" evidence="5">
    <location>
        <begin position="244"/>
        <end position="525"/>
    </location>
</feature>
<dbReference type="GO" id="GO:0005694">
    <property type="term" value="C:chromosome"/>
    <property type="evidence" value="ECO:0007669"/>
    <property type="project" value="UniProtKB-ARBA"/>
</dbReference>
<feature type="domain" description="DUF6469" evidence="7">
    <location>
        <begin position="71"/>
        <end position="196"/>
    </location>
</feature>
<evidence type="ECO:0000259" key="6">
    <source>
        <dbReference type="Pfam" id="PF13087"/>
    </source>
</evidence>
<dbReference type="Pfam" id="PF20073">
    <property type="entry name" value="DUF6469"/>
    <property type="match status" value="1"/>
</dbReference>
<dbReference type="CDD" id="cd18808">
    <property type="entry name" value="SF1_C_Upf1"/>
    <property type="match status" value="1"/>
</dbReference>
<dbReference type="Gramene" id="C.cajan_29439.t">
    <property type="protein sequence ID" value="C.cajan_29439.t"/>
    <property type="gene ID" value="C.cajan_29439"/>
</dbReference>